<evidence type="ECO:0000313" key="1">
    <source>
        <dbReference type="EMBL" id="OGZ17780.1"/>
    </source>
</evidence>
<dbReference type="SUPFAM" id="SSF53335">
    <property type="entry name" value="S-adenosyl-L-methionine-dependent methyltransferases"/>
    <property type="match status" value="1"/>
</dbReference>
<dbReference type="CDD" id="cd02440">
    <property type="entry name" value="AdoMet_MTases"/>
    <property type="match status" value="1"/>
</dbReference>
<evidence type="ECO:0008006" key="3">
    <source>
        <dbReference type="Google" id="ProtNLM"/>
    </source>
</evidence>
<protein>
    <recommendedName>
        <fullName evidence="3">Methyltransferase domain-containing protein</fullName>
    </recommendedName>
</protein>
<reference evidence="1 2" key="1">
    <citation type="journal article" date="2016" name="Nat. Commun.">
        <title>Thousands of microbial genomes shed light on interconnected biogeochemical processes in an aquifer system.</title>
        <authorList>
            <person name="Anantharaman K."/>
            <person name="Brown C.T."/>
            <person name="Hug L.A."/>
            <person name="Sharon I."/>
            <person name="Castelle C.J."/>
            <person name="Probst A.J."/>
            <person name="Thomas B.C."/>
            <person name="Singh A."/>
            <person name="Wilkins M.J."/>
            <person name="Karaoz U."/>
            <person name="Brodie E.L."/>
            <person name="Williams K.H."/>
            <person name="Hubbard S.S."/>
            <person name="Banfield J.F."/>
        </authorList>
    </citation>
    <scope>NUCLEOTIDE SEQUENCE [LARGE SCALE GENOMIC DNA]</scope>
</reference>
<accession>A0A1G2DXQ9</accession>
<comment type="caution">
    <text evidence="1">The sequence shown here is derived from an EMBL/GenBank/DDBJ whole genome shotgun (WGS) entry which is preliminary data.</text>
</comment>
<gene>
    <name evidence="1" type="ORF">A2V72_01930</name>
</gene>
<dbReference type="InterPro" id="IPR029063">
    <property type="entry name" value="SAM-dependent_MTases_sf"/>
</dbReference>
<dbReference type="Gene3D" id="3.40.50.150">
    <property type="entry name" value="Vaccinia Virus protein VP39"/>
    <property type="match status" value="1"/>
</dbReference>
<proteinExistence type="predicted"/>
<dbReference type="PANTHER" id="PTHR43861">
    <property type="entry name" value="TRANS-ACONITATE 2-METHYLTRANSFERASE-RELATED"/>
    <property type="match status" value="1"/>
</dbReference>
<sequence length="246" mass="28682">MKICRICKKEKAQKVGEYDSYEVFDCFNCGCRFVFREKQIFDLYHKDPNSSYSFQRSLADKAYDCYKNKNLKELKKILFKSPKFKYIIKNIKDKDKNNKILEVGCSYGYLTAYFLLSGFNIIGVDISQEAVRNSINNFGNHFQTELSGLGKFDIIYHTGTIGCVDDPITFTNKLLAMLNPGGELLFNAPDKKALIKNIWINTFPPDLITWFDNNFWFKFFPGNLKIKINQNFFRRPFGSFVKISKL</sequence>
<name>A0A1G2DXQ9_9BACT</name>
<dbReference type="EMBL" id="MHLW01000026">
    <property type="protein sequence ID" value="OGZ17780.1"/>
    <property type="molecule type" value="Genomic_DNA"/>
</dbReference>
<evidence type="ECO:0000313" key="2">
    <source>
        <dbReference type="Proteomes" id="UP000178893"/>
    </source>
</evidence>
<dbReference type="AlphaFoldDB" id="A0A1G2DXQ9"/>
<organism evidence="1 2">
    <name type="scientific">Candidatus Nealsonbacteria bacterium RBG_13_37_56</name>
    <dbReference type="NCBI Taxonomy" id="1801661"/>
    <lineage>
        <taxon>Bacteria</taxon>
        <taxon>Candidatus Nealsoniibacteriota</taxon>
    </lineage>
</organism>
<dbReference type="Pfam" id="PF13489">
    <property type="entry name" value="Methyltransf_23"/>
    <property type="match status" value="1"/>
</dbReference>
<dbReference type="PANTHER" id="PTHR43861:SF6">
    <property type="entry name" value="METHYLTRANSFERASE TYPE 11"/>
    <property type="match status" value="1"/>
</dbReference>
<dbReference type="Proteomes" id="UP000178893">
    <property type="component" value="Unassembled WGS sequence"/>
</dbReference>